<dbReference type="EMBL" id="OU895877">
    <property type="protein sequence ID" value="CAG9799662.1"/>
    <property type="molecule type" value="Genomic_DNA"/>
</dbReference>
<dbReference type="InterPro" id="IPR000757">
    <property type="entry name" value="Beta-glucanase-like"/>
</dbReference>
<dbReference type="SUPFAM" id="SSF49899">
    <property type="entry name" value="Concanavalin A-like lectins/glucanases"/>
    <property type="match status" value="1"/>
</dbReference>
<dbReference type="PROSITE" id="PS51762">
    <property type="entry name" value="GH16_2"/>
    <property type="match status" value="1"/>
</dbReference>
<feature type="signal peptide" evidence="2">
    <location>
        <begin position="1"/>
        <end position="18"/>
    </location>
</feature>
<dbReference type="PANTHER" id="PTHR10963:SF55">
    <property type="entry name" value="GLYCOSIDE HYDROLASE FAMILY 16 PROTEIN"/>
    <property type="match status" value="1"/>
</dbReference>
<keyword evidence="5" id="KW-1185">Reference proteome</keyword>
<dbReference type="OrthoDB" id="4781at2759"/>
<dbReference type="Pfam" id="PF00722">
    <property type="entry name" value="Glyco_hydro_16"/>
    <property type="match status" value="1"/>
</dbReference>
<sequence>MRILALGLIFYFINFSYSCDPTVTTASGSLAPSTICSRDLIFEDNFDDKTINQNKWLFDNTLWGGGNKEFQWYPGYDKDNAFVEDGILRFVPTTTAEKFGEEFLYTAHVVIPEDECTIGYDNGCEKQGTEDNIINPIRSTRMDSRYAFRFKYGELEIRAKLPTGDWLWPALWGMPFYDTYKGWPSCGEIDLMEGRGNRELYDGDVNTGIYQIGSTMHFGPDAGHNGWPTAHATISQVPAFSDGFHRYRFRWTPTDITYFVDNKHINTVKAGEGFWKRGGWEDSGLENPYINGTVMAPFDHEFYIIMNLAVGGTAFFPDHWVNKPYPKPWENSSGTAPKDFWQARHLWEPTWNRNTNSSHMMIDYVRVWAL</sequence>
<reference evidence="4" key="1">
    <citation type="submission" date="2022-01" db="EMBL/GenBank/DDBJ databases">
        <authorList>
            <person name="King R."/>
        </authorList>
    </citation>
    <scope>NUCLEOTIDE SEQUENCE</scope>
</reference>
<evidence type="ECO:0000313" key="4">
    <source>
        <dbReference type="EMBL" id="CAG9799662.1"/>
    </source>
</evidence>
<dbReference type="Gene3D" id="2.60.120.200">
    <property type="match status" value="1"/>
</dbReference>
<reference evidence="4" key="2">
    <citation type="submission" date="2022-10" db="EMBL/GenBank/DDBJ databases">
        <authorList>
            <consortium name="ENA_rothamsted_submissions"/>
            <consortium name="culmorum"/>
            <person name="King R."/>
        </authorList>
    </citation>
    <scope>NUCLEOTIDE SEQUENCE</scope>
</reference>
<evidence type="ECO:0000256" key="2">
    <source>
        <dbReference type="SAM" id="SignalP"/>
    </source>
</evidence>
<dbReference type="PANTHER" id="PTHR10963">
    <property type="entry name" value="GLYCOSYL HYDROLASE-RELATED"/>
    <property type="match status" value="1"/>
</dbReference>
<comment type="similarity">
    <text evidence="1">Belongs to the glycosyl hydrolase 16 family.</text>
</comment>
<dbReference type="PROSITE" id="PS51257">
    <property type="entry name" value="PROKAR_LIPOPROTEIN"/>
    <property type="match status" value="1"/>
</dbReference>
<dbReference type="InterPro" id="IPR013320">
    <property type="entry name" value="ConA-like_dom_sf"/>
</dbReference>
<name>A0A9N9RMX6_9DIPT</name>
<organism evidence="4 5">
    <name type="scientific">Chironomus riparius</name>
    <dbReference type="NCBI Taxonomy" id="315576"/>
    <lineage>
        <taxon>Eukaryota</taxon>
        <taxon>Metazoa</taxon>
        <taxon>Ecdysozoa</taxon>
        <taxon>Arthropoda</taxon>
        <taxon>Hexapoda</taxon>
        <taxon>Insecta</taxon>
        <taxon>Pterygota</taxon>
        <taxon>Neoptera</taxon>
        <taxon>Endopterygota</taxon>
        <taxon>Diptera</taxon>
        <taxon>Nematocera</taxon>
        <taxon>Chironomoidea</taxon>
        <taxon>Chironomidae</taxon>
        <taxon>Chironominae</taxon>
        <taxon>Chironomus</taxon>
    </lineage>
</organism>
<gene>
    <name evidence="4" type="ORF">CHIRRI_LOCUS2625</name>
</gene>
<dbReference type="InterPro" id="IPR050546">
    <property type="entry name" value="Glycosyl_Hydrlase_16"/>
</dbReference>
<proteinExistence type="inferred from homology"/>
<evidence type="ECO:0000259" key="3">
    <source>
        <dbReference type="PROSITE" id="PS51762"/>
    </source>
</evidence>
<feature type="chain" id="PRO_5040363439" description="GH16 domain-containing protein" evidence="2">
    <location>
        <begin position="19"/>
        <end position="370"/>
    </location>
</feature>
<accession>A0A9N9RMX6</accession>
<dbReference type="GO" id="GO:0004553">
    <property type="term" value="F:hydrolase activity, hydrolyzing O-glycosyl compounds"/>
    <property type="evidence" value="ECO:0007669"/>
    <property type="project" value="InterPro"/>
</dbReference>
<keyword evidence="2" id="KW-0732">Signal</keyword>
<dbReference type="AlphaFoldDB" id="A0A9N9RMX6"/>
<evidence type="ECO:0000313" key="5">
    <source>
        <dbReference type="Proteomes" id="UP001153620"/>
    </source>
</evidence>
<dbReference type="Proteomes" id="UP001153620">
    <property type="component" value="Chromosome 1"/>
</dbReference>
<evidence type="ECO:0000256" key="1">
    <source>
        <dbReference type="ARBA" id="ARBA00006865"/>
    </source>
</evidence>
<protein>
    <recommendedName>
        <fullName evidence="3">GH16 domain-containing protein</fullName>
    </recommendedName>
</protein>
<dbReference type="GO" id="GO:0005975">
    <property type="term" value="P:carbohydrate metabolic process"/>
    <property type="evidence" value="ECO:0007669"/>
    <property type="project" value="InterPro"/>
</dbReference>
<feature type="domain" description="GH16" evidence="3">
    <location>
        <begin position="24"/>
        <end position="370"/>
    </location>
</feature>